<feature type="transmembrane region" description="Helical" evidence="6">
    <location>
        <begin position="215"/>
        <end position="235"/>
    </location>
</feature>
<feature type="transmembrane region" description="Helical" evidence="6">
    <location>
        <begin position="127"/>
        <end position="146"/>
    </location>
</feature>
<evidence type="ECO:0000259" key="7">
    <source>
        <dbReference type="Pfam" id="PF00892"/>
    </source>
</evidence>
<name>A0A521AY10_9SPHI</name>
<comment type="subcellular location">
    <subcellularLocation>
        <location evidence="1">Cell membrane</location>
        <topology evidence="1">Multi-pass membrane protein</topology>
    </subcellularLocation>
</comment>
<feature type="transmembrane region" description="Helical" evidence="6">
    <location>
        <begin position="247"/>
        <end position="266"/>
    </location>
</feature>
<feature type="domain" description="EamA" evidence="7">
    <location>
        <begin position="9"/>
        <end position="141"/>
    </location>
</feature>
<dbReference type="PANTHER" id="PTHR32322:SF18">
    <property type="entry name" value="S-ADENOSYLMETHIONINE_S-ADENOSYLHOMOCYSTEINE TRANSPORTER"/>
    <property type="match status" value="1"/>
</dbReference>
<sequence>MSRQVQVHIALFLVTLIYGATFTIAKEVMPKYIPPYGFIVMRVWGATILFMVAGFFSSVSSIPVEKKDVRLIVLSAITGVGANMLFFFKGLSLTTPIKAAIEMVSTPLFVAILAFVVLKEKVTLMKILGLTLGLTGAVLLILWPHFSFTGGTVLGDFYVFLNAIIYAYYLIIAKPLILKYQAINLIKWTFLIGSIFVFPFGFKDLTKVNWASIPLHIWFAIAFIIVCTTFLTYLLNGWALKYVHSSVVGAYIYLQPVLASIIAVLLGKDVLTLHKAIFSVFIFAGVYLVSRKQQELSQ</sequence>
<evidence type="ECO:0000256" key="4">
    <source>
        <dbReference type="ARBA" id="ARBA00022989"/>
    </source>
</evidence>
<proteinExistence type="predicted"/>
<keyword evidence="3 6" id="KW-0812">Transmembrane</keyword>
<dbReference type="Proteomes" id="UP000315971">
    <property type="component" value="Unassembled WGS sequence"/>
</dbReference>
<feature type="domain" description="EamA" evidence="7">
    <location>
        <begin position="154"/>
        <end position="290"/>
    </location>
</feature>
<dbReference type="SUPFAM" id="SSF103481">
    <property type="entry name" value="Multidrug resistance efflux transporter EmrE"/>
    <property type="match status" value="2"/>
</dbReference>
<keyword evidence="9" id="KW-1185">Reference proteome</keyword>
<feature type="transmembrane region" description="Helical" evidence="6">
    <location>
        <begin position="100"/>
        <end position="118"/>
    </location>
</feature>
<keyword evidence="5 6" id="KW-0472">Membrane</keyword>
<dbReference type="EMBL" id="FXSZ01000001">
    <property type="protein sequence ID" value="SMO39752.1"/>
    <property type="molecule type" value="Genomic_DNA"/>
</dbReference>
<protein>
    <submittedName>
        <fullName evidence="8">Threonine/homoserine efflux transporter RhtA</fullName>
    </submittedName>
</protein>
<evidence type="ECO:0000256" key="2">
    <source>
        <dbReference type="ARBA" id="ARBA00022475"/>
    </source>
</evidence>
<dbReference type="PANTHER" id="PTHR32322">
    <property type="entry name" value="INNER MEMBRANE TRANSPORTER"/>
    <property type="match status" value="1"/>
</dbReference>
<dbReference type="InterPro" id="IPR037185">
    <property type="entry name" value="EmrE-like"/>
</dbReference>
<dbReference type="InterPro" id="IPR000620">
    <property type="entry name" value="EamA_dom"/>
</dbReference>
<feature type="transmembrane region" description="Helical" evidence="6">
    <location>
        <begin position="272"/>
        <end position="290"/>
    </location>
</feature>
<dbReference type="Pfam" id="PF00892">
    <property type="entry name" value="EamA"/>
    <property type="match status" value="2"/>
</dbReference>
<feature type="transmembrane region" description="Helical" evidence="6">
    <location>
        <begin position="158"/>
        <end position="178"/>
    </location>
</feature>
<evidence type="ECO:0000256" key="3">
    <source>
        <dbReference type="ARBA" id="ARBA00022692"/>
    </source>
</evidence>
<keyword evidence="4 6" id="KW-1133">Transmembrane helix</keyword>
<keyword evidence="2" id="KW-1003">Cell membrane</keyword>
<dbReference type="OrthoDB" id="9811486at2"/>
<gene>
    <name evidence="8" type="ORF">SAMN06265350_101507</name>
</gene>
<dbReference type="AlphaFoldDB" id="A0A521AY10"/>
<dbReference type="InterPro" id="IPR050638">
    <property type="entry name" value="AA-Vitamin_Transporters"/>
</dbReference>
<evidence type="ECO:0000313" key="9">
    <source>
        <dbReference type="Proteomes" id="UP000315971"/>
    </source>
</evidence>
<feature type="transmembrane region" description="Helical" evidence="6">
    <location>
        <begin position="35"/>
        <end position="57"/>
    </location>
</feature>
<feature type="transmembrane region" description="Helical" evidence="6">
    <location>
        <begin position="185"/>
        <end position="203"/>
    </location>
</feature>
<evidence type="ECO:0000256" key="6">
    <source>
        <dbReference type="SAM" id="Phobius"/>
    </source>
</evidence>
<evidence type="ECO:0000256" key="1">
    <source>
        <dbReference type="ARBA" id="ARBA00004651"/>
    </source>
</evidence>
<feature type="transmembrane region" description="Helical" evidence="6">
    <location>
        <begin position="69"/>
        <end position="88"/>
    </location>
</feature>
<reference evidence="8 9" key="1">
    <citation type="submission" date="2017-05" db="EMBL/GenBank/DDBJ databases">
        <authorList>
            <person name="Varghese N."/>
            <person name="Submissions S."/>
        </authorList>
    </citation>
    <scope>NUCLEOTIDE SEQUENCE [LARGE SCALE GENOMIC DNA]</scope>
    <source>
        <strain evidence="8 9">DSM 21342</strain>
    </source>
</reference>
<evidence type="ECO:0000256" key="5">
    <source>
        <dbReference type="ARBA" id="ARBA00023136"/>
    </source>
</evidence>
<evidence type="ECO:0000313" key="8">
    <source>
        <dbReference type="EMBL" id="SMO39752.1"/>
    </source>
</evidence>
<organism evidence="8 9">
    <name type="scientific">Solitalea koreensis</name>
    <dbReference type="NCBI Taxonomy" id="543615"/>
    <lineage>
        <taxon>Bacteria</taxon>
        <taxon>Pseudomonadati</taxon>
        <taxon>Bacteroidota</taxon>
        <taxon>Sphingobacteriia</taxon>
        <taxon>Sphingobacteriales</taxon>
        <taxon>Sphingobacteriaceae</taxon>
        <taxon>Solitalea</taxon>
    </lineage>
</organism>
<dbReference type="GO" id="GO:0005886">
    <property type="term" value="C:plasma membrane"/>
    <property type="evidence" value="ECO:0007669"/>
    <property type="project" value="UniProtKB-SubCell"/>
</dbReference>
<accession>A0A521AY10</accession>
<dbReference type="RefSeq" id="WP_142601166.1">
    <property type="nucleotide sequence ID" value="NZ_FXSZ01000001.1"/>
</dbReference>